<name>B9RED3_RICCO</name>
<feature type="region of interest" description="Disordered" evidence="1">
    <location>
        <begin position="1"/>
        <end position="30"/>
    </location>
</feature>
<protein>
    <submittedName>
        <fullName evidence="2">Uncharacterized protein</fullName>
    </submittedName>
</protein>
<feature type="compositionally biased region" description="Basic and acidic residues" evidence="1">
    <location>
        <begin position="17"/>
        <end position="26"/>
    </location>
</feature>
<reference evidence="3" key="1">
    <citation type="journal article" date="2010" name="Nat. Biotechnol.">
        <title>Draft genome sequence of the oilseed species Ricinus communis.</title>
        <authorList>
            <person name="Chan A.P."/>
            <person name="Crabtree J."/>
            <person name="Zhao Q."/>
            <person name="Lorenzi H."/>
            <person name="Orvis J."/>
            <person name="Puiu D."/>
            <person name="Melake-Berhan A."/>
            <person name="Jones K.M."/>
            <person name="Redman J."/>
            <person name="Chen G."/>
            <person name="Cahoon E.B."/>
            <person name="Gedil M."/>
            <person name="Stanke M."/>
            <person name="Haas B.J."/>
            <person name="Wortman J.R."/>
            <person name="Fraser-Liggett C.M."/>
            <person name="Ravel J."/>
            <person name="Rabinowicz P.D."/>
        </authorList>
    </citation>
    <scope>NUCLEOTIDE SEQUENCE [LARGE SCALE GENOMIC DNA]</scope>
    <source>
        <strain evidence="3">cv. Hale</strain>
    </source>
</reference>
<dbReference type="EMBL" id="EQ973775">
    <property type="protein sequence ID" value="EEF50741.1"/>
    <property type="molecule type" value="Genomic_DNA"/>
</dbReference>
<evidence type="ECO:0000313" key="3">
    <source>
        <dbReference type="Proteomes" id="UP000008311"/>
    </source>
</evidence>
<dbReference type="Proteomes" id="UP000008311">
    <property type="component" value="Unassembled WGS sequence"/>
</dbReference>
<sequence length="468" mass="50862">MGQGRGNGTRKNIKHGFHPETKENFKTNRQQELLNSQVVVINGKHSKKSPSRPDSHVDQEGDVIFKSLNLPRSSLSINLPSYSHLSLSIRLPPVSHSSLSLEIPSAHSDSDSVFPSSSSSSSNTPPPIKDDVNCVLHGKKDLKKVSQDQILTSPVLDFVQESYPLDLNSIANYSPPTHQVMDRSGGGGGHDPSRIPLTIFERIPSSPVDWSAASNDSLFSLQLGRNNSNSFSRDGISSVDELSKSGDVEVASAPPPPISMSEIYNWSPVPSEENSQFSIDIDRVEAFGVADDVEKVATRKVSAREADEDMKKEQKMDSDASSKFTANYRTSHRNGDSSRSFAFPILADGERTNGPQTNAEKQHMLQLLNEQHAKASVKSPQAPKATWAVVSGVAPVVVPRVAHLNAATHQIVFHVALLLVTNAAAAAGLHVTYAVVALVTHVVVYRVIHGVALVSVDIPFHLRRCWLH</sequence>
<dbReference type="PANTHER" id="PTHR33673:SF36">
    <property type="entry name" value="MYB-LIKE PROTEIN Q"/>
    <property type="match status" value="1"/>
</dbReference>
<keyword evidence="3" id="KW-1185">Reference proteome</keyword>
<dbReference type="InParanoid" id="B9RED3"/>
<organism evidence="2 3">
    <name type="scientific">Ricinus communis</name>
    <name type="common">Castor bean</name>
    <dbReference type="NCBI Taxonomy" id="3988"/>
    <lineage>
        <taxon>Eukaryota</taxon>
        <taxon>Viridiplantae</taxon>
        <taxon>Streptophyta</taxon>
        <taxon>Embryophyta</taxon>
        <taxon>Tracheophyta</taxon>
        <taxon>Spermatophyta</taxon>
        <taxon>Magnoliopsida</taxon>
        <taxon>eudicotyledons</taxon>
        <taxon>Gunneridae</taxon>
        <taxon>Pentapetalae</taxon>
        <taxon>rosids</taxon>
        <taxon>fabids</taxon>
        <taxon>Malpighiales</taxon>
        <taxon>Euphorbiaceae</taxon>
        <taxon>Acalyphoideae</taxon>
        <taxon>Acalypheae</taxon>
        <taxon>Ricinus</taxon>
    </lineage>
</organism>
<proteinExistence type="predicted"/>
<dbReference type="PANTHER" id="PTHR33673">
    <property type="entry name" value="SUPPRESSOR SRP40-LIKE PROTEIN"/>
    <property type="match status" value="1"/>
</dbReference>
<gene>
    <name evidence="2" type="ORF">RCOM_1620550</name>
</gene>
<evidence type="ECO:0000313" key="2">
    <source>
        <dbReference type="EMBL" id="EEF50741.1"/>
    </source>
</evidence>
<feature type="compositionally biased region" description="Low complexity" evidence="1">
    <location>
        <begin position="105"/>
        <end position="122"/>
    </location>
</feature>
<accession>B9RED3</accession>
<dbReference type="AlphaFoldDB" id="B9RED3"/>
<evidence type="ECO:0000256" key="1">
    <source>
        <dbReference type="SAM" id="MobiDB-lite"/>
    </source>
</evidence>
<feature type="region of interest" description="Disordered" evidence="1">
    <location>
        <begin position="104"/>
        <end position="130"/>
    </location>
</feature>